<comment type="caution">
    <text evidence="1">The sequence shown here is derived from an EMBL/GenBank/DDBJ whole genome shotgun (WGS) entry which is preliminary data.</text>
</comment>
<name>A0A6N7L2B8_9ACTN</name>
<keyword evidence="2" id="KW-1185">Reference proteome</keyword>
<reference evidence="1 2" key="1">
    <citation type="submission" date="2019-09" db="EMBL/GenBank/DDBJ databases">
        <title>Genome Sequences of Streptomyces kaniharaensis ATCC 21070.</title>
        <authorList>
            <person name="Zhu W."/>
            <person name="De Crecy-Lagard V."/>
            <person name="Richards N.G."/>
        </authorList>
    </citation>
    <scope>NUCLEOTIDE SEQUENCE [LARGE SCALE GENOMIC DNA]</scope>
    <source>
        <strain evidence="1 2">SF-557</strain>
    </source>
</reference>
<protein>
    <submittedName>
        <fullName evidence="1">Uncharacterized protein</fullName>
    </submittedName>
</protein>
<evidence type="ECO:0000313" key="2">
    <source>
        <dbReference type="Proteomes" id="UP000450000"/>
    </source>
</evidence>
<sequence length="99" mass="10698">MVEIGSPYSSTSVLLQYGQVMVYCRCPATSWGRPRSHAMHVRSVIAFTVSHATHRQCSPFACPGSSSVRALASACSASYGPATRCAHPPHTHHPSSWAW</sequence>
<dbReference type="EMBL" id="WBOF01000010">
    <property type="protein sequence ID" value="MQS18002.1"/>
    <property type="molecule type" value="Genomic_DNA"/>
</dbReference>
<organism evidence="1 2">
    <name type="scientific">Streptomyces kaniharaensis</name>
    <dbReference type="NCBI Taxonomy" id="212423"/>
    <lineage>
        <taxon>Bacteria</taxon>
        <taxon>Bacillati</taxon>
        <taxon>Actinomycetota</taxon>
        <taxon>Actinomycetes</taxon>
        <taxon>Kitasatosporales</taxon>
        <taxon>Streptomycetaceae</taxon>
        <taxon>Streptomyces</taxon>
    </lineage>
</organism>
<dbReference type="AlphaFoldDB" id="A0A6N7L2B8"/>
<evidence type="ECO:0000313" key="1">
    <source>
        <dbReference type="EMBL" id="MQS18002.1"/>
    </source>
</evidence>
<dbReference type="Proteomes" id="UP000450000">
    <property type="component" value="Unassembled WGS sequence"/>
</dbReference>
<proteinExistence type="predicted"/>
<accession>A0A6N7L2B8</accession>
<dbReference type="RefSeq" id="WP_153472013.1">
    <property type="nucleotide sequence ID" value="NZ_WBOF01000010.1"/>
</dbReference>
<gene>
    <name evidence="1" type="ORF">F7Q99_38900</name>
</gene>